<proteinExistence type="predicted"/>
<evidence type="ECO:0000313" key="6">
    <source>
        <dbReference type="EMBL" id="QFU15896.1"/>
    </source>
</evidence>
<dbReference type="PANTHER" id="PTHR33164:SF104">
    <property type="entry name" value="TRANSCRIPTIONAL REGULATORY PROTEIN"/>
    <property type="match status" value="1"/>
</dbReference>
<accession>A0A5P9JW70</accession>
<evidence type="ECO:0000256" key="4">
    <source>
        <dbReference type="SAM" id="MobiDB-lite"/>
    </source>
</evidence>
<dbReference type="AlphaFoldDB" id="A0A5P9JW70"/>
<dbReference type="GO" id="GO:0003700">
    <property type="term" value="F:DNA-binding transcription factor activity"/>
    <property type="evidence" value="ECO:0007669"/>
    <property type="project" value="InterPro"/>
</dbReference>
<dbReference type="SMART" id="SM00347">
    <property type="entry name" value="HTH_MARR"/>
    <property type="match status" value="1"/>
</dbReference>
<dbReference type="SUPFAM" id="SSF46785">
    <property type="entry name" value="Winged helix' DNA-binding domain"/>
    <property type="match status" value="1"/>
</dbReference>
<evidence type="ECO:0000256" key="3">
    <source>
        <dbReference type="ARBA" id="ARBA00023163"/>
    </source>
</evidence>
<name>A0A5P9JW70_9HYPH</name>
<evidence type="ECO:0000256" key="1">
    <source>
        <dbReference type="ARBA" id="ARBA00023015"/>
    </source>
</evidence>
<feature type="region of interest" description="Disordered" evidence="4">
    <location>
        <begin position="1"/>
        <end position="60"/>
    </location>
</feature>
<dbReference type="EMBL" id="CP045423">
    <property type="protein sequence ID" value="QFU15896.1"/>
    <property type="molecule type" value="Genomic_DNA"/>
</dbReference>
<dbReference type="PROSITE" id="PS50995">
    <property type="entry name" value="HTH_MARR_2"/>
    <property type="match status" value="1"/>
</dbReference>
<dbReference type="PRINTS" id="PR00598">
    <property type="entry name" value="HTHMARR"/>
</dbReference>
<dbReference type="Pfam" id="PF12802">
    <property type="entry name" value="MarR_2"/>
    <property type="match status" value="1"/>
</dbReference>
<dbReference type="Gene3D" id="1.10.10.10">
    <property type="entry name" value="Winged helix-like DNA-binding domain superfamily/Winged helix DNA-binding domain"/>
    <property type="match status" value="1"/>
</dbReference>
<dbReference type="InterPro" id="IPR036388">
    <property type="entry name" value="WH-like_DNA-bd_sf"/>
</dbReference>
<keyword evidence="7" id="KW-1185">Reference proteome</keyword>
<gene>
    <name evidence="6" type="ORF">GDR74_06480</name>
</gene>
<dbReference type="InterPro" id="IPR000835">
    <property type="entry name" value="HTH_MarR-typ"/>
</dbReference>
<keyword evidence="2" id="KW-0238">DNA-binding</keyword>
<dbReference type="PANTHER" id="PTHR33164">
    <property type="entry name" value="TRANSCRIPTIONAL REGULATOR, MARR FAMILY"/>
    <property type="match status" value="1"/>
</dbReference>
<dbReference type="Proteomes" id="UP000325614">
    <property type="component" value="Chromosome"/>
</dbReference>
<reference evidence="6 7" key="1">
    <citation type="submission" date="2019-10" db="EMBL/GenBank/DDBJ databases">
        <title>Isolation, Identification of Microvirga thermotolerans HR1, a novel thermophilic bacterium and Comparative Genomics of the genus Microvirga.</title>
        <authorList>
            <person name="Li J."/>
            <person name="Zhang W."/>
            <person name="Lin M."/>
            <person name="Wang J."/>
        </authorList>
    </citation>
    <scope>NUCLEOTIDE SEQUENCE [LARGE SCALE GENOMIC DNA]</scope>
    <source>
        <strain evidence="6 7">HR1</strain>
    </source>
</reference>
<feature type="compositionally biased region" description="Low complexity" evidence="4">
    <location>
        <begin position="47"/>
        <end position="60"/>
    </location>
</feature>
<dbReference type="InterPro" id="IPR023187">
    <property type="entry name" value="Tscrpt_reg_MarR-type_CS"/>
</dbReference>
<dbReference type="KEGG" id="mico:GDR74_06480"/>
<dbReference type="GO" id="GO:0006950">
    <property type="term" value="P:response to stress"/>
    <property type="evidence" value="ECO:0007669"/>
    <property type="project" value="TreeGrafter"/>
</dbReference>
<keyword evidence="1" id="KW-0805">Transcription regulation</keyword>
<dbReference type="InterPro" id="IPR036390">
    <property type="entry name" value="WH_DNA-bd_sf"/>
</dbReference>
<sequence>MEQTLGYAVKDNPQPAYPENATDFRYRAGDGAKGSDVNCPKTHEDPVPSTSPTAPRTPTPTVDPLRVWFRIIRLHRRATNTVAAELKALGLSIPQFDLLSTLTEQEGLSQQELAERLYVTKGNVSGLLDRMVEADLVERRAIPGDRRSNALYLTAKGRALAEQGIAVQRAYVQSTLGALPPEDLADLERIVLAWRERARAAEEETLARLRR</sequence>
<evidence type="ECO:0000256" key="2">
    <source>
        <dbReference type="ARBA" id="ARBA00023125"/>
    </source>
</evidence>
<feature type="domain" description="HTH marR-type" evidence="5">
    <location>
        <begin position="64"/>
        <end position="196"/>
    </location>
</feature>
<organism evidence="6 7">
    <name type="scientific">Microvirga thermotolerans</name>
    <dbReference type="NCBI Taxonomy" id="2651334"/>
    <lineage>
        <taxon>Bacteria</taxon>
        <taxon>Pseudomonadati</taxon>
        <taxon>Pseudomonadota</taxon>
        <taxon>Alphaproteobacteria</taxon>
        <taxon>Hyphomicrobiales</taxon>
        <taxon>Methylobacteriaceae</taxon>
        <taxon>Microvirga</taxon>
    </lineage>
</organism>
<dbReference type="PROSITE" id="PS01117">
    <property type="entry name" value="HTH_MARR_1"/>
    <property type="match status" value="1"/>
</dbReference>
<protein>
    <submittedName>
        <fullName evidence="6">MarR family transcriptional regulator</fullName>
    </submittedName>
</protein>
<evidence type="ECO:0000313" key="7">
    <source>
        <dbReference type="Proteomes" id="UP000325614"/>
    </source>
</evidence>
<keyword evidence="3" id="KW-0804">Transcription</keyword>
<dbReference type="InterPro" id="IPR039422">
    <property type="entry name" value="MarR/SlyA-like"/>
</dbReference>
<evidence type="ECO:0000259" key="5">
    <source>
        <dbReference type="PROSITE" id="PS50995"/>
    </source>
</evidence>
<dbReference type="GO" id="GO:0003677">
    <property type="term" value="F:DNA binding"/>
    <property type="evidence" value="ECO:0007669"/>
    <property type="project" value="UniProtKB-KW"/>
</dbReference>